<feature type="compositionally biased region" description="Basic residues" evidence="1">
    <location>
        <begin position="450"/>
        <end position="460"/>
    </location>
</feature>
<comment type="caution">
    <text evidence="2">The sequence shown here is derived from an EMBL/GenBank/DDBJ whole genome shotgun (WGS) entry which is preliminary data.</text>
</comment>
<proteinExistence type="predicted"/>
<feature type="region of interest" description="Disordered" evidence="1">
    <location>
        <begin position="439"/>
        <end position="460"/>
    </location>
</feature>
<protein>
    <submittedName>
        <fullName evidence="2">Uncharacterized protein</fullName>
    </submittedName>
</protein>
<dbReference type="EMBL" id="JAGRRH010000005">
    <property type="protein sequence ID" value="KAG7370110.1"/>
    <property type="molecule type" value="Genomic_DNA"/>
</dbReference>
<dbReference type="Proteomes" id="UP000693970">
    <property type="component" value="Unassembled WGS sequence"/>
</dbReference>
<evidence type="ECO:0000313" key="3">
    <source>
        <dbReference type="Proteomes" id="UP000693970"/>
    </source>
</evidence>
<reference evidence="2" key="2">
    <citation type="submission" date="2021-04" db="EMBL/GenBank/DDBJ databases">
        <authorList>
            <person name="Podell S."/>
        </authorList>
    </citation>
    <scope>NUCLEOTIDE SEQUENCE</scope>
    <source>
        <strain evidence="2">Hildebrandi</strain>
    </source>
</reference>
<dbReference type="OrthoDB" id="198323at2759"/>
<organism evidence="2 3">
    <name type="scientific">Nitzschia inconspicua</name>
    <dbReference type="NCBI Taxonomy" id="303405"/>
    <lineage>
        <taxon>Eukaryota</taxon>
        <taxon>Sar</taxon>
        <taxon>Stramenopiles</taxon>
        <taxon>Ochrophyta</taxon>
        <taxon>Bacillariophyta</taxon>
        <taxon>Bacillariophyceae</taxon>
        <taxon>Bacillariophycidae</taxon>
        <taxon>Bacillariales</taxon>
        <taxon>Bacillariaceae</taxon>
        <taxon>Nitzschia</taxon>
    </lineage>
</organism>
<reference evidence="2" key="1">
    <citation type="journal article" date="2021" name="Sci. Rep.">
        <title>Diploid genomic architecture of Nitzschia inconspicua, an elite biomass production diatom.</title>
        <authorList>
            <person name="Oliver A."/>
            <person name="Podell S."/>
            <person name="Pinowska A."/>
            <person name="Traller J.C."/>
            <person name="Smith S.R."/>
            <person name="McClure R."/>
            <person name="Beliaev A."/>
            <person name="Bohutskyi P."/>
            <person name="Hill E.A."/>
            <person name="Rabines A."/>
            <person name="Zheng H."/>
            <person name="Allen L.Z."/>
            <person name="Kuo A."/>
            <person name="Grigoriev I.V."/>
            <person name="Allen A.E."/>
            <person name="Hazlebeck D."/>
            <person name="Allen E.E."/>
        </authorList>
    </citation>
    <scope>NUCLEOTIDE SEQUENCE</scope>
    <source>
        <strain evidence="2">Hildebrandi</strain>
    </source>
</reference>
<dbReference type="AlphaFoldDB" id="A0A9K3LYI6"/>
<name>A0A9K3LYI6_9STRA</name>
<keyword evidence="3" id="KW-1185">Reference proteome</keyword>
<sequence length="460" mass="52123">MSREISSERIPRNYGSGWGSDEYLRDWTCHRIRHGRELNESSDLRSQRKLSLLPASARIFYEEELKDGTLPSCIWNPILRTIFAGVRSKSSGHWPPTPLALLRQHEQTLLPKIVSMLPKHPYLDHVKLTIPASLVGNGGGLLRFTNGRSDEMVMSKHGYETYAYDTKDRLSKPLKSKGQKDGFVAFSSCGSVEFPPPKNRQINMMPIILGDINSLPHGLREYHDMIMACPFMKEELGKVAYLTIDESFVNANETQRRFGLHVESPGIFMDNPDEASFEPAKEHPWGMGLFLGPDKYEGGIYIASNRGDTTEVWDALVDASIPGVVENGGRCEHLRPYIGRGTKLKANELIWMTDQTPHEALPQSTSGHRQFFRLVMPYIGHWYSKHSTPNPHVPLPPEVQVIHYSKFERLPVVQAQPFSVSSFSRRMAGNVHPALAATDQLTSEMIPSHPRNRVLRHRQR</sequence>
<accession>A0A9K3LYI6</accession>
<evidence type="ECO:0000313" key="2">
    <source>
        <dbReference type="EMBL" id="KAG7370110.1"/>
    </source>
</evidence>
<evidence type="ECO:0000256" key="1">
    <source>
        <dbReference type="SAM" id="MobiDB-lite"/>
    </source>
</evidence>
<gene>
    <name evidence="2" type="ORF">IV203_027856</name>
</gene>